<gene>
    <name evidence="1" type="ORF">AT959_15810</name>
</gene>
<proteinExistence type="predicted"/>
<reference evidence="1 2" key="1">
    <citation type="submission" date="2015-12" db="EMBL/GenBank/DDBJ databases">
        <title>Nitrous oxide reduction kinetics distinguish bacteria harboring typical versus atypical NosZ.</title>
        <authorList>
            <person name="Yoon S."/>
            <person name="Nissen S."/>
            <person name="Park D."/>
            <person name="Sanford R.A."/>
            <person name="Loeffler F.E."/>
        </authorList>
    </citation>
    <scope>NUCLEOTIDE SEQUENCE [LARGE SCALE GENOMIC DNA]</scope>
    <source>
        <strain evidence="1 2">ATCC BAA-841</strain>
    </source>
</reference>
<dbReference type="InterPro" id="IPR015075">
    <property type="entry name" value="AtaL"/>
</dbReference>
<keyword evidence="2" id="KW-1185">Reference proteome</keyword>
<dbReference type="InterPro" id="IPR023393">
    <property type="entry name" value="START-like_dom_sf"/>
</dbReference>
<dbReference type="Proteomes" id="UP000070186">
    <property type="component" value="Unassembled WGS sequence"/>
</dbReference>
<dbReference type="RefSeq" id="WP_066885037.1">
    <property type="nucleotide sequence ID" value="NZ_LODL01000035.1"/>
</dbReference>
<accession>A0A133XEQ7</accession>
<evidence type="ECO:0000313" key="2">
    <source>
        <dbReference type="Proteomes" id="UP000070186"/>
    </source>
</evidence>
<dbReference type="SUPFAM" id="SSF55961">
    <property type="entry name" value="Bet v1-like"/>
    <property type="match status" value="1"/>
</dbReference>
<dbReference type="Pfam" id="PF08982">
    <property type="entry name" value="AtaL"/>
    <property type="match status" value="1"/>
</dbReference>
<dbReference type="EMBL" id="LODL01000035">
    <property type="protein sequence ID" value="KXB29428.1"/>
    <property type="molecule type" value="Genomic_DNA"/>
</dbReference>
<name>A0A133XEQ7_9RHOO</name>
<dbReference type="AlphaFoldDB" id="A0A133XEQ7"/>
<dbReference type="CDD" id="cd08863">
    <property type="entry name" value="SRPBCC_DUF1857"/>
    <property type="match status" value="1"/>
</dbReference>
<dbReference type="Gene3D" id="3.30.530.20">
    <property type="match status" value="1"/>
</dbReference>
<dbReference type="STRING" id="281362.AT959_15810"/>
<evidence type="ECO:0000313" key="1">
    <source>
        <dbReference type="EMBL" id="KXB29428.1"/>
    </source>
</evidence>
<sequence>MNFEHLIQINDPENPLVDTLNRDQLWQGLLHRVENPVPFLPGLEACTILERQGNELLRELDFGAAVIQDRVTLAEAHWVRFDILPSEAHAGGSLTITIEEPEPFFLFLRFAYQTTLANNPNSEDRTYIEYVKSAYHQSDVDCVRIIRTLAAGGNPQ</sequence>
<evidence type="ECO:0008006" key="3">
    <source>
        <dbReference type="Google" id="ProtNLM"/>
    </source>
</evidence>
<comment type="caution">
    <text evidence="1">The sequence shown here is derived from an EMBL/GenBank/DDBJ whole genome shotgun (WGS) entry which is preliminary data.</text>
</comment>
<protein>
    <recommendedName>
        <fullName evidence="3">DUF1857 domain-containing protein</fullName>
    </recommendedName>
</protein>
<organism evidence="1 2">
    <name type="scientific">Dechloromonas denitrificans</name>
    <dbReference type="NCBI Taxonomy" id="281362"/>
    <lineage>
        <taxon>Bacteria</taxon>
        <taxon>Pseudomonadati</taxon>
        <taxon>Pseudomonadota</taxon>
        <taxon>Betaproteobacteria</taxon>
        <taxon>Rhodocyclales</taxon>
        <taxon>Azonexaceae</taxon>
        <taxon>Dechloromonas</taxon>
    </lineage>
</organism>